<keyword evidence="5" id="KW-1185">Reference proteome</keyword>
<dbReference type="Proteomes" id="UP000242243">
    <property type="component" value="Unassembled WGS sequence"/>
</dbReference>
<reference evidence="3 4" key="1">
    <citation type="submission" date="2016-10" db="EMBL/GenBank/DDBJ databases">
        <authorList>
            <person name="de Groot N.N."/>
        </authorList>
    </citation>
    <scope>NUCLEOTIDE SEQUENCE [LARGE SCALE GENOMIC DNA]</scope>
    <source>
        <strain evidence="3 4">DSM 17073</strain>
    </source>
</reference>
<dbReference type="EMBL" id="FOXC01000002">
    <property type="protein sequence ID" value="SFO96461.1"/>
    <property type="molecule type" value="Genomic_DNA"/>
</dbReference>
<evidence type="ECO:0000313" key="4">
    <source>
        <dbReference type="Proteomes" id="UP000242243"/>
    </source>
</evidence>
<comment type="similarity">
    <text evidence="1">Belongs to the short-chain dehydrogenases/reductases (SDR) family.</text>
</comment>
<dbReference type="PANTHER" id="PTHR42879">
    <property type="entry name" value="3-OXOACYL-(ACYL-CARRIER-PROTEIN) REDUCTASE"/>
    <property type="match status" value="1"/>
</dbReference>
<accession>A0A1I5LI99</accession>
<dbReference type="CDD" id="cd05233">
    <property type="entry name" value="SDR_c"/>
    <property type="match status" value="1"/>
</dbReference>
<evidence type="ECO:0000313" key="2">
    <source>
        <dbReference type="EMBL" id="GEM00829.1"/>
    </source>
</evidence>
<name>A0A1I5LI99_9BACI</name>
<dbReference type="SUPFAM" id="SSF51735">
    <property type="entry name" value="NAD(P)-binding Rossmann-fold domains"/>
    <property type="match status" value="1"/>
</dbReference>
<gene>
    <name evidence="2" type="primary">fabG</name>
    <name evidence="2" type="ORF">HHA03_03610</name>
    <name evidence="3" type="ORF">SAMN05421839_10263</name>
</gene>
<organism evidence="3 4">
    <name type="scientific">Halolactibacillus halophilus</name>
    <dbReference type="NCBI Taxonomy" id="306540"/>
    <lineage>
        <taxon>Bacteria</taxon>
        <taxon>Bacillati</taxon>
        <taxon>Bacillota</taxon>
        <taxon>Bacilli</taxon>
        <taxon>Bacillales</taxon>
        <taxon>Bacillaceae</taxon>
        <taxon>Halolactibacillus</taxon>
    </lineage>
</organism>
<dbReference type="NCBIfam" id="NF047420">
    <property type="entry name" value="EF_P_mod_YmfI"/>
    <property type="match status" value="1"/>
</dbReference>
<dbReference type="InterPro" id="IPR036291">
    <property type="entry name" value="NAD(P)-bd_dom_sf"/>
</dbReference>
<dbReference type="OrthoDB" id="9803333at2"/>
<dbReference type="InterPro" id="IPR002347">
    <property type="entry name" value="SDR_fam"/>
</dbReference>
<dbReference type="Pfam" id="PF13561">
    <property type="entry name" value="adh_short_C2"/>
    <property type="match status" value="1"/>
</dbReference>
<dbReference type="PRINTS" id="PR00081">
    <property type="entry name" value="GDHRDH"/>
</dbReference>
<sequence length="240" mass="25949">MTKHVLVVGASGAIGQQIVKDLSVTGHTFSLHYHKNIVGIQSLVNALPTESVFEMIQADLSDSEGVDHLLSNVQFTPDVIVFSQGQASYGLFTELSQVDMTALLAVHVEALWKITQYFLPSMLQKRAGNILVISSVWGKCGASHEVAYSTVKGAQLTFVKALAKEVGANNVRINAITPGFIDTSMNEQLLEAERLALLEEIPLQRFGKVEDVSQLSTFLVSDASSYMTGEVLGVSGGWHV</sequence>
<dbReference type="RefSeq" id="WP_159430080.1">
    <property type="nucleotide sequence ID" value="NZ_BJWI01000002.1"/>
</dbReference>
<evidence type="ECO:0000313" key="5">
    <source>
        <dbReference type="Proteomes" id="UP000321547"/>
    </source>
</evidence>
<dbReference type="EMBL" id="BJWI01000002">
    <property type="protein sequence ID" value="GEM00829.1"/>
    <property type="molecule type" value="Genomic_DNA"/>
</dbReference>
<proteinExistence type="inferred from homology"/>
<evidence type="ECO:0000256" key="1">
    <source>
        <dbReference type="ARBA" id="ARBA00006484"/>
    </source>
</evidence>
<dbReference type="STRING" id="306540.SAMN05421839_10263"/>
<dbReference type="Gene3D" id="3.40.50.720">
    <property type="entry name" value="NAD(P)-binding Rossmann-like Domain"/>
    <property type="match status" value="1"/>
</dbReference>
<dbReference type="InterPro" id="IPR050259">
    <property type="entry name" value="SDR"/>
</dbReference>
<dbReference type="PANTHER" id="PTHR42879:SF2">
    <property type="entry name" value="3-OXOACYL-[ACYL-CARRIER-PROTEIN] REDUCTASE FABG"/>
    <property type="match status" value="1"/>
</dbReference>
<evidence type="ECO:0000313" key="3">
    <source>
        <dbReference type="EMBL" id="SFO96461.1"/>
    </source>
</evidence>
<protein>
    <submittedName>
        <fullName evidence="2">3-ketoacyl-ACP reductase</fullName>
    </submittedName>
    <submittedName>
        <fullName evidence="3">3-oxoacyl-[acyl-carrier protein] reductase</fullName>
    </submittedName>
</protein>
<reference evidence="2 5" key="2">
    <citation type="submission" date="2019-07" db="EMBL/GenBank/DDBJ databases">
        <title>Whole genome shotgun sequence of Halolactibacillus halophilus NBRC 100868.</title>
        <authorList>
            <person name="Hosoyama A."/>
            <person name="Uohara A."/>
            <person name="Ohji S."/>
            <person name="Ichikawa N."/>
        </authorList>
    </citation>
    <scope>NUCLEOTIDE SEQUENCE [LARGE SCALE GENOMIC DNA]</scope>
    <source>
        <strain evidence="2 5">NBRC 100868</strain>
    </source>
</reference>
<dbReference type="Proteomes" id="UP000321547">
    <property type="component" value="Unassembled WGS sequence"/>
</dbReference>
<dbReference type="AlphaFoldDB" id="A0A1I5LI99"/>